<dbReference type="RefSeq" id="WP_303492478.1">
    <property type="nucleotide sequence ID" value="NZ_JAUOPB010000005.1"/>
</dbReference>
<organism evidence="2 3">
    <name type="scientific">Saccharophagus degradans</name>
    <dbReference type="NCBI Taxonomy" id="86304"/>
    <lineage>
        <taxon>Bacteria</taxon>
        <taxon>Pseudomonadati</taxon>
        <taxon>Pseudomonadota</taxon>
        <taxon>Gammaproteobacteria</taxon>
        <taxon>Cellvibrionales</taxon>
        <taxon>Cellvibrionaceae</taxon>
        <taxon>Saccharophagus</taxon>
    </lineage>
</organism>
<feature type="transmembrane region" description="Helical" evidence="1">
    <location>
        <begin position="7"/>
        <end position="28"/>
    </location>
</feature>
<dbReference type="AlphaFoldDB" id="A0AAW7X7V6"/>
<dbReference type="InterPro" id="IPR007462">
    <property type="entry name" value="COV1-like"/>
</dbReference>
<dbReference type="Pfam" id="PF04367">
    <property type="entry name" value="DUF502"/>
    <property type="match status" value="1"/>
</dbReference>
<gene>
    <name evidence="2" type="ORF">Q4521_08340</name>
</gene>
<keyword evidence="1" id="KW-1133">Transmembrane helix</keyword>
<reference evidence="2" key="1">
    <citation type="submission" date="2023-07" db="EMBL/GenBank/DDBJ databases">
        <title>Genome content predicts the carbon catabolic preferences of heterotrophic bacteria.</title>
        <authorList>
            <person name="Gralka M."/>
        </authorList>
    </citation>
    <scope>NUCLEOTIDE SEQUENCE</scope>
    <source>
        <strain evidence="2">I3M17_2</strain>
    </source>
</reference>
<sequence length="192" mass="21356">MKFLANIFLKGLLVVLPLVITFGLLFWLFNGAEQMLRIPLQAVLPSGWYVPGMGVVSAFGLIFVCGVLVQNYFTKHLFALLEWVLGNIPVVKTLYGSARDLMHFAIGNKEKDMQKVVCVTFQPGVRLIGFVTNENAVLNAETGLLAVYFPMSLQMGGYLAYVDKDKCEWLDIPVDKAMQQVLTADMTAKNTK</sequence>
<dbReference type="Proteomes" id="UP001169760">
    <property type="component" value="Unassembled WGS sequence"/>
</dbReference>
<evidence type="ECO:0000313" key="2">
    <source>
        <dbReference type="EMBL" id="MDO6422479.1"/>
    </source>
</evidence>
<dbReference type="PANTHER" id="PTHR31876">
    <property type="entry name" value="COV-LIKE PROTEIN 1"/>
    <property type="match status" value="1"/>
</dbReference>
<comment type="caution">
    <text evidence="2">The sequence shown here is derived from an EMBL/GenBank/DDBJ whole genome shotgun (WGS) entry which is preliminary data.</text>
</comment>
<feature type="transmembrane region" description="Helical" evidence="1">
    <location>
        <begin position="48"/>
        <end position="69"/>
    </location>
</feature>
<evidence type="ECO:0000313" key="3">
    <source>
        <dbReference type="Proteomes" id="UP001169760"/>
    </source>
</evidence>
<protein>
    <submittedName>
        <fullName evidence="2">DUF502 domain-containing protein</fullName>
    </submittedName>
</protein>
<dbReference type="PANTHER" id="PTHR31876:SF26">
    <property type="entry name" value="PROTEIN LIKE COV 2"/>
    <property type="match status" value="1"/>
</dbReference>
<accession>A0AAW7X7V6</accession>
<name>A0AAW7X7V6_9GAMM</name>
<evidence type="ECO:0000256" key="1">
    <source>
        <dbReference type="SAM" id="Phobius"/>
    </source>
</evidence>
<keyword evidence="1" id="KW-0472">Membrane</keyword>
<keyword evidence="1" id="KW-0812">Transmembrane</keyword>
<proteinExistence type="predicted"/>
<dbReference type="EMBL" id="JAUOPB010000005">
    <property type="protein sequence ID" value="MDO6422479.1"/>
    <property type="molecule type" value="Genomic_DNA"/>
</dbReference>